<accession>A0A501W7L4</accession>
<comment type="caution">
    <text evidence="2">The sequence shown here is derived from an EMBL/GenBank/DDBJ whole genome shotgun (WGS) entry which is preliminary data.</text>
</comment>
<evidence type="ECO:0008006" key="4">
    <source>
        <dbReference type="Google" id="ProtNLM"/>
    </source>
</evidence>
<gene>
    <name evidence="2" type="ORF">FJM65_14095</name>
</gene>
<feature type="transmembrane region" description="Helical" evidence="1">
    <location>
        <begin position="12"/>
        <end position="32"/>
    </location>
</feature>
<feature type="transmembrane region" description="Helical" evidence="1">
    <location>
        <begin position="76"/>
        <end position="96"/>
    </location>
</feature>
<evidence type="ECO:0000313" key="2">
    <source>
        <dbReference type="EMBL" id="TPE43241.1"/>
    </source>
</evidence>
<dbReference type="Proteomes" id="UP000316727">
    <property type="component" value="Unassembled WGS sequence"/>
</dbReference>
<proteinExistence type="predicted"/>
<keyword evidence="1" id="KW-0812">Transmembrane</keyword>
<organism evidence="2 3">
    <name type="scientific">Pontibacter mangrovi</name>
    <dbReference type="NCBI Taxonomy" id="2589816"/>
    <lineage>
        <taxon>Bacteria</taxon>
        <taxon>Pseudomonadati</taxon>
        <taxon>Bacteroidota</taxon>
        <taxon>Cytophagia</taxon>
        <taxon>Cytophagales</taxon>
        <taxon>Hymenobacteraceae</taxon>
        <taxon>Pontibacter</taxon>
    </lineage>
</organism>
<name>A0A501W7L4_9BACT</name>
<evidence type="ECO:0000313" key="3">
    <source>
        <dbReference type="Proteomes" id="UP000316727"/>
    </source>
</evidence>
<keyword evidence="1" id="KW-1133">Transmembrane helix</keyword>
<evidence type="ECO:0000256" key="1">
    <source>
        <dbReference type="SAM" id="Phobius"/>
    </source>
</evidence>
<keyword evidence="3" id="KW-1185">Reference proteome</keyword>
<feature type="transmembrane region" description="Helical" evidence="1">
    <location>
        <begin position="44"/>
        <end position="64"/>
    </location>
</feature>
<keyword evidence="1" id="KW-0472">Membrane</keyword>
<dbReference type="RefSeq" id="WP_140622187.1">
    <property type="nucleotide sequence ID" value="NZ_VFRQ01000007.1"/>
</dbReference>
<dbReference type="EMBL" id="VFRQ01000007">
    <property type="protein sequence ID" value="TPE43241.1"/>
    <property type="molecule type" value="Genomic_DNA"/>
</dbReference>
<dbReference type="AlphaFoldDB" id="A0A501W7L4"/>
<sequence length="98" mass="11489">MKNEKMSSFTFFIGLMLPALLMALIIAVGFFTFKKSNPDDSLKYIYMLGGIEVITPLALVTIYFKQREVENGKAKGYLYSSYFWILSLLMMIWFFWVR</sequence>
<protein>
    <recommendedName>
        <fullName evidence="4">Stationary phase survival protein SurE</fullName>
    </recommendedName>
</protein>
<reference evidence="2 3" key="1">
    <citation type="submission" date="2019-06" db="EMBL/GenBank/DDBJ databases">
        <title>A novel bacterium of genus Pontibacter, isolated from marine sediment.</title>
        <authorList>
            <person name="Huang H."/>
            <person name="Mo K."/>
            <person name="Hu Y."/>
        </authorList>
    </citation>
    <scope>NUCLEOTIDE SEQUENCE [LARGE SCALE GENOMIC DNA]</scope>
    <source>
        <strain evidence="2 3">HB172049</strain>
    </source>
</reference>